<keyword evidence="2" id="KW-1185">Reference proteome</keyword>
<accession>A0A162PQD7</accession>
<organism evidence="1 2">
    <name type="scientific">Daphnia magna</name>
    <dbReference type="NCBI Taxonomy" id="35525"/>
    <lineage>
        <taxon>Eukaryota</taxon>
        <taxon>Metazoa</taxon>
        <taxon>Ecdysozoa</taxon>
        <taxon>Arthropoda</taxon>
        <taxon>Crustacea</taxon>
        <taxon>Branchiopoda</taxon>
        <taxon>Diplostraca</taxon>
        <taxon>Cladocera</taxon>
        <taxon>Anomopoda</taxon>
        <taxon>Daphniidae</taxon>
        <taxon>Daphnia</taxon>
    </lineage>
</organism>
<dbReference type="AlphaFoldDB" id="A0A162PQD7"/>
<dbReference type="EMBL" id="LRGB01000446">
    <property type="protein sequence ID" value="KZS19055.1"/>
    <property type="molecule type" value="Genomic_DNA"/>
</dbReference>
<protein>
    <submittedName>
        <fullName evidence="1">Uncharacterized protein</fullName>
    </submittedName>
</protein>
<name>A0A162PQD7_9CRUS</name>
<reference evidence="1 2" key="1">
    <citation type="submission" date="2016-03" db="EMBL/GenBank/DDBJ databases">
        <title>EvidentialGene: Evidence-directed Construction of Genes on Genomes.</title>
        <authorList>
            <person name="Gilbert D.G."/>
            <person name="Choi J.-H."/>
            <person name="Mockaitis K."/>
            <person name="Colbourne J."/>
            <person name="Pfrender M."/>
        </authorList>
    </citation>
    <scope>NUCLEOTIDE SEQUENCE [LARGE SCALE GENOMIC DNA]</scope>
    <source>
        <strain evidence="1 2">Xinb3</strain>
        <tissue evidence="1">Complete organism</tissue>
    </source>
</reference>
<evidence type="ECO:0000313" key="2">
    <source>
        <dbReference type="Proteomes" id="UP000076858"/>
    </source>
</evidence>
<dbReference type="Proteomes" id="UP000076858">
    <property type="component" value="Unassembled WGS sequence"/>
</dbReference>
<comment type="caution">
    <text evidence="1">The sequence shown here is derived from an EMBL/GenBank/DDBJ whole genome shotgun (WGS) entry which is preliminary data.</text>
</comment>
<sequence length="172" mass="19787">MASLCLKRLCSIQIFCSCSISLIFKESIWIFPFAHIAQSTGHRSPPFDIAASYHFLNDSCAANVVTFKRGIQFLFRFILDNRQLLTIELIHPFVRFIRTSGLKNRNLRYSVILKQQLAKDESHQLYATWIVHSDVSFVTPGFRATTAAHFQKRKPQPRFHMDLRVGKAPSCV</sequence>
<evidence type="ECO:0000313" key="1">
    <source>
        <dbReference type="EMBL" id="KZS19055.1"/>
    </source>
</evidence>
<proteinExistence type="predicted"/>
<gene>
    <name evidence="1" type="ORF">APZ42_014590</name>
</gene>